<dbReference type="Proteomes" id="UP000199101">
    <property type="component" value="Unassembled WGS sequence"/>
</dbReference>
<sequence length="48" mass="5249">MTALEWIEPWALLLPKPTVSKSPIAPDAPGVDFDTKVTLLTIFAIARN</sequence>
<dbReference type="EMBL" id="FMAG01000008">
    <property type="protein sequence ID" value="SCB44344.1"/>
    <property type="molecule type" value="Genomic_DNA"/>
</dbReference>
<keyword evidence="2" id="KW-1185">Reference proteome</keyword>
<evidence type="ECO:0000313" key="1">
    <source>
        <dbReference type="EMBL" id="SCB44344.1"/>
    </source>
</evidence>
<protein>
    <submittedName>
        <fullName evidence="1">Uncharacterized protein</fullName>
    </submittedName>
</protein>
<name>A0A1C3WX80_9HYPH</name>
<evidence type="ECO:0000313" key="2">
    <source>
        <dbReference type="Proteomes" id="UP000199101"/>
    </source>
</evidence>
<proteinExistence type="predicted"/>
<dbReference type="RefSeq" id="WP_162747628.1">
    <property type="nucleotide sequence ID" value="NZ_FMAG01000008.1"/>
</dbReference>
<reference evidence="2" key="1">
    <citation type="submission" date="2016-08" db="EMBL/GenBank/DDBJ databases">
        <authorList>
            <person name="Varghese N."/>
            <person name="Submissions Spin"/>
        </authorList>
    </citation>
    <scope>NUCLEOTIDE SEQUENCE [LARGE SCALE GENOMIC DNA]</scope>
    <source>
        <strain evidence="2">HAMBI 2975</strain>
    </source>
</reference>
<dbReference type="AlphaFoldDB" id="A0A1C3WX80"/>
<gene>
    <name evidence="1" type="ORF">GA0061103_6461</name>
</gene>
<accession>A0A1C3WX80</accession>
<organism evidence="1 2">
    <name type="scientific">Rhizobium multihospitium</name>
    <dbReference type="NCBI Taxonomy" id="410764"/>
    <lineage>
        <taxon>Bacteria</taxon>
        <taxon>Pseudomonadati</taxon>
        <taxon>Pseudomonadota</taxon>
        <taxon>Alphaproteobacteria</taxon>
        <taxon>Hyphomicrobiales</taxon>
        <taxon>Rhizobiaceae</taxon>
        <taxon>Rhizobium/Agrobacterium group</taxon>
        <taxon>Rhizobium</taxon>
    </lineage>
</organism>